<dbReference type="PANTHER" id="PTHR47618">
    <property type="entry name" value="BIFUNCTIONAL OLIGORIBONUCLEASE AND PAP PHOSPHATASE NRNA"/>
    <property type="match status" value="1"/>
</dbReference>
<name>A0A8H2M5A1_9FIRM</name>
<dbReference type="GO" id="GO:0003676">
    <property type="term" value="F:nucleic acid binding"/>
    <property type="evidence" value="ECO:0007669"/>
    <property type="project" value="InterPro"/>
</dbReference>
<gene>
    <name evidence="3" type="primary">nrnA_1</name>
    <name evidence="3" type="ORF">NCTC13150_00903</name>
</gene>
<accession>A0A8H2M5A1</accession>
<keyword evidence="3" id="KW-0378">Hydrolase</keyword>
<keyword evidence="4" id="KW-1185">Reference proteome</keyword>
<dbReference type="Proteomes" id="UP000377798">
    <property type="component" value="Unassembled WGS sequence"/>
</dbReference>
<feature type="domain" description="DDH" evidence="1">
    <location>
        <begin position="17"/>
        <end position="156"/>
    </location>
</feature>
<proteinExistence type="predicted"/>
<feature type="domain" description="DHHA1" evidence="2">
    <location>
        <begin position="234"/>
        <end position="319"/>
    </location>
</feature>
<organism evidence="3 4">
    <name type="scientific">Urinicoccus massiliensis</name>
    <dbReference type="NCBI Taxonomy" id="1723382"/>
    <lineage>
        <taxon>Bacteria</taxon>
        <taxon>Bacillati</taxon>
        <taxon>Bacillota</taxon>
        <taxon>Tissierellia</taxon>
        <taxon>Tissierellales</taxon>
        <taxon>Peptoniphilaceae</taxon>
        <taxon>Urinicoccus</taxon>
    </lineage>
</organism>
<reference evidence="3 4" key="1">
    <citation type="submission" date="2019-02" db="EMBL/GenBank/DDBJ databases">
        <authorList>
            <consortium name="Pathogen Informatics"/>
        </authorList>
    </citation>
    <scope>NUCLEOTIDE SEQUENCE [LARGE SCALE GENOMIC DNA]</scope>
    <source>
        <strain evidence="3 4">3012STDY7089603</strain>
    </source>
</reference>
<dbReference type="InterPro" id="IPR003156">
    <property type="entry name" value="DHHA1_dom"/>
</dbReference>
<dbReference type="AlphaFoldDB" id="A0A8H2M5A1"/>
<dbReference type="GO" id="GO:0016787">
    <property type="term" value="F:hydrolase activity"/>
    <property type="evidence" value="ECO:0007669"/>
    <property type="project" value="UniProtKB-KW"/>
</dbReference>
<dbReference type="Gene3D" id="3.90.1640.10">
    <property type="entry name" value="inorganic pyrophosphatase (n-terminal core)"/>
    <property type="match status" value="1"/>
</dbReference>
<dbReference type="RefSeq" id="WP_131748988.1">
    <property type="nucleotide sequence ID" value="NZ_CAACYI010000001.1"/>
</dbReference>
<dbReference type="InterPro" id="IPR051319">
    <property type="entry name" value="Oligoribo/pAp-PDE_c-di-AMP_PDE"/>
</dbReference>
<dbReference type="Gene3D" id="3.10.310.30">
    <property type="match status" value="1"/>
</dbReference>
<dbReference type="Pfam" id="PF02272">
    <property type="entry name" value="DHHA1"/>
    <property type="match status" value="1"/>
</dbReference>
<dbReference type="EMBL" id="CAACYI010000001">
    <property type="protein sequence ID" value="VFB16381.1"/>
    <property type="molecule type" value="Genomic_DNA"/>
</dbReference>
<evidence type="ECO:0000259" key="1">
    <source>
        <dbReference type="Pfam" id="PF01368"/>
    </source>
</evidence>
<dbReference type="Pfam" id="PF01368">
    <property type="entry name" value="DHH"/>
    <property type="match status" value="1"/>
</dbReference>
<dbReference type="EC" id="3.1.-.-" evidence="3"/>
<dbReference type="PANTHER" id="PTHR47618:SF1">
    <property type="entry name" value="BIFUNCTIONAL OLIGORIBONUCLEASE AND PAP PHOSPHATASE NRNA"/>
    <property type="match status" value="1"/>
</dbReference>
<dbReference type="SUPFAM" id="SSF64182">
    <property type="entry name" value="DHH phosphoesterases"/>
    <property type="match status" value="1"/>
</dbReference>
<dbReference type="InterPro" id="IPR038763">
    <property type="entry name" value="DHH_sf"/>
</dbReference>
<evidence type="ECO:0000313" key="4">
    <source>
        <dbReference type="Proteomes" id="UP000377798"/>
    </source>
</evidence>
<dbReference type="InterPro" id="IPR001667">
    <property type="entry name" value="DDH_dom"/>
</dbReference>
<sequence>MEKMNELKKEILEATSIGVASHIDPDGDNLGSICALKRSLELFGKNVCLYIDDKIPSSYQFLPGIKESSKIEPGKEHDLFFALDCADQGRLGERVGKLFEGAKTRVVIDHHLTNQGYGDLNFIEIISSTGELLYELLSAMELPIDKQVATCLYTAISSDTGSFKYDSTSPRTHEIAADLLSYHIDLNEITINLYQRRSLAKTNLLMKAMENLKILEAGKIALTRISLDDLNNAKAEHSDTDGIVEFIRDIDGVDLAIFLKDSKRSGSKISMRSKGDIDASKIAMKFGGGGHKRAAGASFNGNLDQCQEAILKAVNDEINAGNSFN</sequence>
<comment type="caution">
    <text evidence="3">The sequence shown here is derived from an EMBL/GenBank/DDBJ whole genome shotgun (WGS) entry which is preliminary data.</text>
</comment>
<evidence type="ECO:0000259" key="2">
    <source>
        <dbReference type="Pfam" id="PF02272"/>
    </source>
</evidence>
<evidence type="ECO:0000313" key="3">
    <source>
        <dbReference type="EMBL" id="VFB16381.1"/>
    </source>
</evidence>
<protein>
    <submittedName>
        <fullName evidence="3">Bifunctional oligoribonuclease and PAP phosphatase nrnA</fullName>
        <ecNumber evidence="3">3.1.-.-</ecNumber>
    </submittedName>
</protein>